<organism evidence="13 14">
    <name type="scientific">Dyadobacter koreensis</name>
    <dbReference type="NCBI Taxonomy" id="408657"/>
    <lineage>
        <taxon>Bacteria</taxon>
        <taxon>Pseudomonadati</taxon>
        <taxon>Bacteroidota</taxon>
        <taxon>Cytophagia</taxon>
        <taxon>Cytophagales</taxon>
        <taxon>Spirosomataceae</taxon>
        <taxon>Dyadobacter</taxon>
    </lineage>
</organism>
<proteinExistence type="inferred from homology"/>
<evidence type="ECO:0000256" key="1">
    <source>
        <dbReference type="ARBA" id="ARBA00011955"/>
    </source>
</evidence>
<dbReference type="GO" id="GO:0046872">
    <property type="term" value="F:metal ion binding"/>
    <property type="evidence" value="ECO:0007669"/>
    <property type="project" value="UniProtKB-UniRule"/>
</dbReference>
<dbReference type="GO" id="GO:0016740">
    <property type="term" value="F:transferase activity"/>
    <property type="evidence" value="ECO:0007669"/>
    <property type="project" value="UniProtKB-UniRule"/>
</dbReference>
<evidence type="ECO:0000256" key="2">
    <source>
        <dbReference type="ARBA" id="ARBA00016337"/>
    </source>
</evidence>
<name>A0A1H6ZUT1_9BACT</name>
<keyword evidence="7 10" id="KW-0460">Magnesium</keyword>
<feature type="binding site" evidence="11">
    <location>
        <position position="261"/>
    </location>
    <ligand>
        <name>Mg(2+)</name>
        <dbReference type="ChEBI" id="CHEBI:18420"/>
    </ligand>
</feature>
<protein>
    <recommendedName>
        <fullName evidence="2 10">FAD:protein FMN transferase</fullName>
        <ecNumber evidence="1 10">2.7.1.180</ecNumber>
    </recommendedName>
    <alternativeName>
        <fullName evidence="8 10">Flavin transferase</fullName>
    </alternativeName>
</protein>
<evidence type="ECO:0000256" key="5">
    <source>
        <dbReference type="ARBA" id="ARBA00022723"/>
    </source>
</evidence>
<evidence type="ECO:0000256" key="11">
    <source>
        <dbReference type="PIRSR" id="PIRSR006268-2"/>
    </source>
</evidence>
<comment type="catalytic activity">
    <reaction evidence="9 10">
        <text>L-threonyl-[protein] + FAD = FMN-L-threonyl-[protein] + AMP + H(+)</text>
        <dbReference type="Rhea" id="RHEA:36847"/>
        <dbReference type="Rhea" id="RHEA-COMP:11060"/>
        <dbReference type="Rhea" id="RHEA-COMP:11061"/>
        <dbReference type="ChEBI" id="CHEBI:15378"/>
        <dbReference type="ChEBI" id="CHEBI:30013"/>
        <dbReference type="ChEBI" id="CHEBI:57692"/>
        <dbReference type="ChEBI" id="CHEBI:74257"/>
        <dbReference type="ChEBI" id="CHEBI:456215"/>
        <dbReference type="EC" id="2.7.1.180"/>
    </reaction>
</comment>
<feature type="coiled-coil region" evidence="12">
    <location>
        <begin position="24"/>
        <end position="51"/>
    </location>
</feature>
<evidence type="ECO:0000256" key="10">
    <source>
        <dbReference type="PIRNR" id="PIRNR006268"/>
    </source>
</evidence>
<dbReference type="EC" id="2.7.1.180" evidence="1 10"/>
<evidence type="ECO:0000313" key="14">
    <source>
        <dbReference type="Proteomes" id="UP000199532"/>
    </source>
</evidence>
<keyword evidence="12" id="KW-0175">Coiled coil</keyword>
<dbReference type="OrthoDB" id="9778595at2"/>
<dbReference type="PANTHER" id="PTHR30040">
    <property type="entry name" value="THIAMINE BIOSYNTHESIS LIPOPROTEIN APBE"/>
    <property type="match status" value="1"/>
</dbReference>
<evidence type="ECO:0000256" key="6">
    <source>
        <dbReference type="ARBA" id="ARBA00022827"/>
    </source>
</evidence>
<dbReference type="InterPro" id="IPR024932">
    <property type="entry name" value="ApbE"/>
</dbReference>
<dbReference type="EMBL" id="FNXY01000009">
    <property type="protein sequence ID" value="SEJ56416.1"/>
    <property type="molecule type" value="Genomic_DNA"/>
</dbReference>
<dbReference type="Pfam" id="PF02424">
    <property type="entry name" value="ApbE"/>
    <property type="match status" value="1"/>
</dbReference>
<gene>
    <name evidence="13" type="ORF">SAMN04487995_5322</name>
</gene>
<dbReference type="Gene3D" id="3.10.520.10">
    <property type="entry name" value="ApbE-like domains"/>
    <property type="match status" value="1"/>
</dbReference>
<accession>A0A1H6ZUT1</accession>
<keyword evidence="3 10" id="KW-0285">Flavoprotein</keyword>
<evidence type="ECO:0000256" key="8">
    <source>
        <dbReference type="ARBA" id="ARBA00031306"/>
    </source>
</evidence>
<dbReference type="Proteomes" id="UP000199532">
    <property type="component" value="Unassembled WGS sequence"/>
</dbReference>
<comment type="cofactor">
    <cofactor evidence="11">
        <name>Mg(2+)</name>
        <dbReference type="ChEBI" id="CHEBI:18420"/>
    </cofactor>
    <cofactor evidence="11">
        <name>Mn(2+)</name>
        <dbReference type="ChEBI" id="CHEBI:29035"/>
    </cofactor>
    <text evidence="11">Magnesium. Can also use manganese.</text>
</comment>
<evidence type="ECO:0000256" key="4">
    <source>
        <dbReference type="ARBA" id="ARBA00022679"/>
    </source>
</evidence>
<dbReference type="SUPFAM" id="SSF143631">
    <property type="entry name" value="ApbE-like"/>
    <property type="match status" value="1"/>
</dbReference>
<dbReference type="AlphaFoldDB" id="A0A1H6ZUT1"/>
<keyword evidence="5 10" id="KW-0479">Metal-binding</keyword>
<evidence type="ECO:0000256" key="3">
    <source>
        <dbReference type="ARBA" id="ARBA00022630"/>
    </source>
</evidence>
<keyword evidence="4 10" id="KW-0808">Transferase</keyword>
<evidence type="ECO:0000313" key="13">
    <source>
        <dbReference type="EMBL" id="SEJ56416.1"/>
    </source>
</evidence>
<dbReference type="InterPro" id="IPR003374">
    <property type="entry name" value="ApbE-like_sf"/>
</dbReference>
<comment type="similarity">
    <text evidence="10">Belongs to the ApbE family.</text>
</comment>
<evidence type="ECO:0000256" key="7">
    <source>
        <dbReference type="ARBA" id="ARBA00022842"/>
    </source>
</evidence>
<evidence type="ECO:0000256" key="9">
    <source>
        <dbReference type="ARBA" id="ARBA00048540"/>
    </source>
</evidence>
<keyword evidence="6 10" id="KW-0274">FAD</keyword>
<dbReference type="RefSeq" id="WP_090340478.1">
    <property type="nucleotide sequence ID" value="NZ_FNXY01000009.1"/>
</dbReference>
<feature type="binding site" evidence="11">
    <location>
        <position position="149"/>
    </location>
    <ligand>
        <name>Mg(2+)</name>
        <dbReference type="ChEBI" id="CHEBI:18420"/>
    </ligand>
</feature>
<dbReference type="STRING" id="408657.SAMN04487995_5322"/>
<reference evidence="13 14" key="1">
    <citation type="submission" date="2016-10" db="EMBL/GenBank/DDBJ databases">
        <authorList>
            <person name="de Groot N.N."/>
        </authorList>
    </citation>
    <scope>NUCLEOTIDE SEQUENCE [LARGE SCALE GENOMIC DNA]</scope>
    <source>
        <strain evidence="13 14">DSM 19938</strain>
    </source>
</reference>
<dbReference type="PIRSF" id="PIRSF006268">
    <property type="entry name" value="ApbE"/>
    <property type="match status" value="1"/>
</dbReference>
<dbReference type="PANTHER" id="PTHR30040:SF2">
    <property type="entry name" value="FAD:PROTEIN FMN TRANSFERASE"/>
    <property type="match status" value="1"/>
</dbReference>
<evidence type="ECO:0000256" key="12">
    <source>
        <dbReference type="SAM" id="Coils"/>
    </source>
</evidence>
<feature type="binding site" evidence="11">
    <location>
        <position position="265"/>
    </location>
    <ligand>
        <name>Mg(2+)</name>
        <dbReference type="ChEBI" id="CHEBI:18420"/>
    </ligand>
</feature>
<keyword evidence="13" id="KW-0449">Lipoprotein</keyword>
<sequence length="309" mass="34336">MDEFRLVEKLMGSAFELIIRDTEKAGAEALLKEGRDEIKRLENLLTEFDKSSFTSLINENAGVKSVQVDEEVYQLIARCIGLSNLTQGAFDISVGPLKKLYNFKNEQFVFPEKNAIRKTLSSVGFKNILLLPDNHIFLKKKGMYISFAAIGKGYAADKVKKLWIEKSVSHGVINASGDLTVIGKKIDDRPWQIGIANPDDAQDVLCFLPIENASIATSGDYEQFFMWSGTRYAHTLDPRTGKPVTGIKSVTVVGPGAELCDALATAVFVMGVNVGLHFINQLPQTHCLIINDKNEVFHSRNLNFKYAEK</sequence>
<keyword evidence="14" id="KW-1185">Reference proteome</keyword>